<dbReference type="PANTHER" id="PTHR47974:SF3">
    <property type="entry name" value="RECEPTOR-LIKE SERINE_THREONINE-PROTEIN KINASE"/>
    <property type="match status" value="1"/>
</dbReference>
<comment type="catalytic activity">
    <reaction evidence="15 17">
        <text>L-threonyl-[protein] + ATP = O-phospho-L-threonyl-[protein] + ADP + H(+)</text>
        <dbReference type="Rhea" id="RHEA:46608"/>
        <dbReference type="Rhea" id="RHEA-COMP:11060"/>
        <dbReference type="Rhea" id="RHEA-COMP:11605"/>
        <dbReference type="ChEBI" id="CHEBI:15378"/>
        <dbReference type="ChEBI" id="CHEBI:30013"/>
        <dbReference type="ChEBI" id="CHEBI:30616"/>
        <dbReference type="ChEBI" id="CHEBI:61977"/>
        <dbReference type="ChEBI" id="CHEBI:456216"/>
        <dbReference type="EC" id="2.7.11.1"/>
    </reaction>
</comment>
<dbReference type="InterPro" id="IPR024171">
    <property type="entry name" value="SRK-like_kinase"/>
</dbReference>
<evidence type="ECO:0000256" key="14">
    <source>
        <dbReference type="ARBA" id="ARBA00023180"/>
    </source>
</evidence>
<evidence type="ECO:0000256" key="19">
    <source>
        <dbReference type="PROSITE-ProRule" id="PRU10141"/>
    </source>
</evidence>
<comment type="subcellular location">
    <subcellularLocation>
        <location evidence="1">Membrane</location>
        <topology evidence="1">Single-pass type I membrane protein</topology>
    </subcellularLocation>
</comment>
<evidence type="ECO:0000256" key="11">
    <source>
        <dbReference type="ARBA" id="ARBA00023136"/>
    </source>
</evidence>
<dbReference type="AlphaFoldDB" id="A0AA88QSH0"/>
<dbReference type="Gene3D" id="1.10.510.10">
    <property type="entry name" value="Transferase(Phosphotransferase) domain 1"/>
    <property type="match status" value="1"/>
</dbReference>
<dbReference type="GO" id="GO:0005524">
    <property type="term" value="F:ATP binding"/>
    <property type="evidence" value="ECO:0007669"/>
    <property type="project" value="UniProtKB-UniRule"/>
</dbReference>
<evidence type="ECO:0000259" key="23">
    <source>
        <dbReference type="PROSITE" id="PS50927"/>
    </source>
</evidence>
<evidence type="ECO:0000256" key="15">
    <source>
        <dbReference type="ARBA" id="ARBA00047899"/>
    </source>
</evidence>
<evidence type="ECO:0000256" key="16">
    <source>
        <dbReference type="ARBA" id="ARBA00048679"/>
    </source>
</evidence>
<keyword evidence="4 17" id="KW-0808">Transferase</keyword>
<evidence type="ECO:0000256" key="18">
    <source>
        <dbReference type="PROSITE-ProRule" id="PRU00076"/>
    </source>
</evidence>
<keyword evidence="11" id="KW-0472">Membrane</keyword>
<evidence type="ECO:0000256" key="5">
    <source>
        <dbReference type="ARBA" id="ARBA00022692"/>
    </source>
</evidence>
<keyword evidence="10" id="KW-1133">Transmembrane helix</keyword>
<evidence type="ECO:0000256" key="8">
    <source>
        <dbReference type="ARBA" id="ARBA00022777"/>
    </source>
</evidence>
<evidence type="ECO:0000313" key="26">
    <source>
        <dbReference type="Proteomes" id="UP001187471"/>
    </source>
</evidence>
<evidence type="ECO:0000256" key="13">
    <source>
        <dbReference type="ARBA" id="ARBA00023170"/>
    </source>
</evidence>
<evidence type="ECO:0000259" key="21">
    <source>
        <dbReference type="PROSITE" id="PS50011"/>
    </source>
</evidence>
<dbReference type="GO" id="GO:0016020">
    <property type="term" value="C:membrane"/>
    <property type="evidence" value="ECO:0007669"/>
    <property type="project" value="UniProtKB-SubCell"/>
</dbReference>
<dbReference type="PANTHER" id="PTHR47974">
    <property type="entry name" value="OS07G0415500 PROTEIN"/>
    <property type="match status" value="1"/>
</dbReference>
<dbReference type="CDD" id="cd00028">
    <property type="entry name" value="B_lectin"/>
    <property type="match status" value="1"/>
</dbReference>
<dbReference type="CDD" id="cd01098">
    <property type="entry name" value="PAN_AP_plant"/>
    <property type="match status" value="1"/>
</dbReference>
<dbReference type="FunFam" id="2.90.10.10:FF:000006">
    <property type="entry name" value="Serine/threonine-protein kinase"/>
    <property type="match status" value="1"/>
</dbReference>
<dbReference type="CDD" id="cd14066">
    <property type="entry name" value="STKc_IRAK"/>
    <property type="match status" value="1"/>
</dbReference>
<keyword evidence="7 17" id="KW-0547">Nucleotide-binding</keyword>
<reference evidence="25" key="1">
    <citation type="submission" date="2022-12" db="EMBL/GenBank/DDBJ databases">
        <title>Draft genome assemblies for two species of Escallonia (Escalloniales).</title>
        <authorList>
            <person name="Chanderbali A."/>
            <person name="Dervinis C."/>
            <person name="Anghel I."/>
            <person name="Soltis D."/>
            <person name="Soltis P."/>
            <person name="Zapata F."/>
        </authorList>
    </citation>
    <scope>NUCLEOTIDE SEQUENCE</scope>
    <source>
        <strain evidence="25">UCBG92.1500</strain>
        <tissue evidence="25">Leaf</tissue>
    </source>
</reference>
<feature type="domain" description="Protein kinase" evidence="21">
    <location>
        <begin position="513"/>
        <end position="788"/>
    </location>
</feature>
<dbReference type="InterPro" id="IPR000742">
    <property type="entry name" value="EGF"/>
</dbReference>
<comment type="similarity">
    <text evidence="17">Belongs to the protein kinase superfamily. Ser/Thr protein kinase family.</text>
</comment>
<dbReference type="InterPro" id="IPR011009">
    <property type="entry name" value="Kinase-like_dom_sf"/>
</dbReference>
<keyword evidence="13" id="KW-0675">Receptor</keyword>
<gene>
    <name evidence="25" type="ORF">RJ640_014336</name>
</gene>
<dbReference type="EC" id="2.7.11.1" evidence="17"/>
<keyword evidence="3 18" id="KW-0245">EGF-like domain</keyword>
<dbReference type="FunFam" id="1.10.510.10:FF:000537">
    <property type="entry name" value="Putative receptor-like protein kinase"/>
    <property type="match status" value="1"/>
</dbReference>
<dbReference type="SMART" id="SM00108">
    <property type="entry name" value="B_lectin"/>
    <property type="match status" value="1"/>
</dbReference>
<dbReference type="Pfam" id="PF00069">
    <property type="entry name" value="Pkinase"/>
    <property type="match status" value="1"/>
</dbReference>
<feature type="signal peptide" evidence="20">
    <location>
        <begin position="1"/>
        <end position="23"/>
    </location>
</feature>
<evidence type="ECO:0000256" key="4">
    <source>
        <dbReference type="ARBA" id="ARBA00022679"/>
    </source>
</evidence>
<keyword evidence="14" id="KW-0325">Glycoprotein</keyword>
<dbReference type="InterPro" id="IPR000719">
    <property type="entry name" value="Prot_kinase_dom"/>
</dbReference>
<evidence type="ECO:0000256" key="3">
    <source>
        <dbReference type="ARBA" id="ARBA00022536"/>
    </source>
</evidence>
<name>A0AA88QSH0_9ASTE</name>
<organism evidence="25 26">
    <name type="scientific">Escallonia rubra</name>
    <dbReference type="NCBI Taxonomy" id="112253"/>
    <lineage>
        <taxon>Eukaryota</taxon>
        <taxon>Viridiplantae</taxon>
        <taxon>Streptophyta</taxon>
        <taxon>Embryophyta</taxon>
        <taxon>Tracheophyta</taxon>
        <taxon>Spermatophyta</taxon>
        <taxon>Magnoliopsida</taxon>
        <taxon>eudicotyledons</taxon>
        <taxon>Gunneridae</taxon>
        <taxon>Pentapetalae</taxon>
        <taxon>asterids</taxon>
        <taxon>campanulids</taxon>
        <taxon>Escalloniales</taxon>
        <taxon>Escalloniaceae</taxon>
        <taxon>Escallonia</taxon>
    </lineage>
</organism>
<dbReference type="EMBL" id="JAVXUO010002530">
    <property type="protein sequence ID" value="KAK2972278.1"/>
    <property type="molecule type" value="Genomic_DNA"/>
</dbReference>
<evidence type="ECO:0000256" key="20">
    <source>
        <dbReference type="SAM" id="SignalP"/>
    </source>
</evidence>
<keyword evidence="6 20" id="KW-0732">Signal</keyword>
<dbReference type="InterPro" id="IPR036426">
    <property type="entry name" value="Bulb-type_lectin_dom_sf"/>
</dbReference>
<evidence type="ECO:0000259" key="24">
    <source>
        <dbReference type="PROSITE" id="PS50948"/>
    </source>
</evidence>
<dbReference type="GO" id="GO:0004674">
    <property type="term" value="F:protein serine/threonine kinase activity"/>
    <property type="evidence" value="ECO:0007669"/>
    <property type="project" value="UniProtKB-KW"/>
</dbReference>
<dbReference type="Pfam" id="PF08276">
    <property type="entry name" value="PAN_2"/>
    <property type="match status" value="1"/>
</dbReference>
<accession>A0AA88QSH0</accession>
<comment type="caution">
    <text evidence="25">The sequence shown here is derived from an EMBL/GenBank/DDBJ whole genome shotgun (WGS) entry which is preliminary data.</text>
</comment>
<dbReference type="Pfam" id="PF00954">
    <property type="entry name" value="S_locus_glycop"/>
    <property type="match status" value="1"/>
</dbReference>
<dbReference type="InterPro" id="IPR017441">
    <property type="entry name" value="Protein_kinase_ATP_BS"/>
</dbReference>
<dbReference type="Pfam" id="PF01453">
    <property type="entry name" value="B_lectin"/>
    <property type="match status" value="1"/>
</dbReference>
<feature type="domain" description="EGF-like" evidence="22">
    <location>
        <begin position="283"/>
        <end position="319"/>
    </location>
</feature>
<feature type="domain" description="Bulb-type lectin" evidence="23">
    <location>
        <begin position="20"/>
        <end position="150"/>
    </location>
</feature>
<keyword evidence="8 17" id="KW-0418">Kinase</keyword>
<dbReference type="PROSITE" id="PS50026">
    <property type="entry name" value="EGF_3"/>
    <property type="match status" value="1"/>
</dbReference>
<dbReference type="InterPro" id="IPR008271">
    <property type="entry name" value="Ser/Thr_kinase_AS"/>
</dbReference>
<dbReference type="InterPro" id="IPR003609">
    <property type="entry name" value="Pan_app"/>
</dbReference>
<evidence type="ECO:0000256" key="9">
    <source>
        <dbReference type="ARBA" id="ARBA00022840"/>
    </source>
</evidence>
<comment type="caution">
    <text evidence="18">Lacks conserved residue(s) required for the propagation of feature annotation.</text>
</comment>
<dbReference type="InterPro" id="IPR001480">
    <property type="entry name" value="Bulb-type_lectin_dom"/>
</dbReference>
<keyword evidence="12" id="KW-1015">Disulfide bond</keyword>
<evidence type="ECO:0000313" key="25">
    <source>
        <dbReference type="EMBL" id="KAK2972278.1"/>
    </source>
</evidence>
<dbReference type="PROSITE" id="PS50011">
    <property type="entry name" value="PROTEIN_KINASE_DOM"/>
    <property type="match status" value="1"/>
</dbReference>
<dbReference type="SUPFAM" id="SSF56112">
    <property type="entry name" value="Protein kinase-like (PK-like)"/>
    <property type="match status" value="1"/>
</dbReference>
<dbReference type="CDD" id="cd00053">
    <property type="entry name" value="EGF"/>
    <property type="match status" value="1"/>
</dbReference>
<keyword evidence="26" id="KW-1185">Reference proteome</keyword>
<comment type="catalytic activity">
    <reaction evidence="16 17">
        <text>L-seryl-[protein] + ATP = O-phospho-L-seryl-[protein] + ADP + H(+)</text>
        <dbReference type="Rhea" id="RHEA:17989"/>
        <dbReference type="Rhea" id="RHEA-COMP:9863"/>
        <dbReference type="Rhea" id="RHEA-COMP:11604"/>
        <dbReference type="ChEBI" id="CHEBI:15378"/>
        <dbReference type="ChEBI" id="CHEBI:29999"/>
        <dbReference type="ChEBI" id="CHEBI:30616"/>
        <dbReference type="ChEBI" id="CHEBI:83421"/>
        <dbReference type="ChEBI" id="CHEBI:456216"/>
        <dbReference type="EC" id="2.7.11.1"/>
    </reaction>
</comment>
<evidence type="ECO:0000256" key="17">
    <source>
        <dbReference type="PIRNR" id="PIRNR000641"/>
    </source>
</evidence>
<keyword evidence="9 17" id="KW-0067">ATP-binding</keyword>
<dbReference type="SUPFAM" id="SSF51110">
    <property type="entry name" value="alpha-D-mannose-specific plant lectins"/>
    <property type="match status" value="1"/>
</dbReference>
<dbReference type="Gene3D" id="2.90.10.10">
    <property type="entry name" value="Bulb-type lectin domain"/>
    <property type="match status" value="1"/>
</dbReference>
<feature type="binding site" evidence="19">
    <location>
        <position position="541"/>
    </location>
    <ligand>
        <name>ATP</name>
        <dbReference type="ChEBI" id="CHEBI:30616"/>
    </ligand>
</feature>
<proteinExistence type="inferred from homology"/>
<evidence type="ECO:0000256" key="10">
    <source>
        <dbReference type="ARBA" id="ARBA00022989"/>
    </source>
</evidence>
<feature type="chain" id="PRO_5041731286" description="Receptor-like serine/threonine-protein kinase" evidence="20">
    <location>
        <begin position="24"/>
        <end position="801"/>
    </location>
</feature>
<dbReference type="PIRSF" id="PIRSF000641">
    <property type="entry name" value="SRK"/>
    <property type="match status" value="1"/>
</dbReference>
<evidence type="ECO:0000256" key="1">
    <source>
        <dbReference type="ARBA" id="ARBA00004479"/>
    </source>
</evidence>
<protein>
    <recommendedName>
        <fullName evidence="17">Receptor-like serine/threonine-protein kinase</fullName>
        <ecNumber evidence="17">2.7.11.1</ecNumber>
    </recommendedName>
</protein>
<dbReference type="PROSITE" id="PS50927">
    <property type="entry name" value="BULB_LECTIN"/>
    <property type="match status" value="1"/>
</dbReference>
<dbReference type="PROSITE" id="PS00108">
    <property type="entry name" value="PROTEIN_KINASE_ST"/>
    <property type="match status" value="1"/>
</dbReference>
<dbReference type="FunFam" id="3.30.200.20:FF:000059">
    <property type="entry name" value="S-receptor-like serine/threonine-protein kinase"/>
    <property type="match status" value="1"/>
</dbReference>
<feature type="domain" description="Apple" evidence="24">
    <location>
        <begin position="333"/>
        <end position="406"/>
    </location>
</feature>
<dbReference type="Gene3D" id="3.30.200.20">
    <property type="entry name" value="Phosphorylase Kinase, domain 1"/>
    <property type="match status" value="1"/>
</dbReference>
<keyword evidence="5" id="KW-0812">Transmembrane</keyword>
<dbReference type="GO" id="GO:0048544">
    <property type="term" value="P:recognition of pollen"/>
    <property type="evidence" value="ECO:0007669"/>
    <property type="project" value="InterPro"/>
</dbReference>
<dbReference type="PROSITE" id="PS50948">
    <property type="entry name" value="PAN"/>
    <property type="match status" value="1"/>
</dbReference>
<evidence type="ECO:0000256" key="6">
    <source>
        <dbReference type="ARBA" id="ARBA00022729"/>
    </source>
</evidence>
<sequence length="801" mass="89867">MKGSSYFVLLLFVLEVAWVRSHARGLLSLSGGSSLSVDKENDFLISPNGSFSSGFYKVGTNAYCYSIWFTNSLNKTVVWMANRDKPVNGKQSKLTLYKNGNLILTDADGFIVWSTETFSQATVELEARLLETGNLILINLANEIIWESFGSPTDTLLPTQPIVKNTTLVSMRNRGTYLSGFYNFKFDDVNVLHLIYNGPLVSSVYWPNPAQTIFFNGRTPYDSSRVGSLNELGRFTSSDNFTMDASDYGVGPKRRLTLDYDGMLRLYSLDESSGLWEISWIPHLGSCRVHGLCGPNGICLYDPLPTCSCPHGFDRNDPSDWSKGCSPRFNLTCNPFELDFITFWHADYYGYDLSFGGRMTLEECRTECLKNCQCIGFGYALNGGGNCYQKNALLNGNRMPFFQGTIHIKVPQEMAIPQAEQWQLKGNHLNCSATKIVPGDDRTGKEDNNKIWYLKYLIACVGSTAIIEMLFVGLGWWYVFRKHPHEESIRMGYMVLAAGFKPFSFAELKAATQNFKVQIGKGGFGTVYRGILDDNRAVAVKRLEGILQGEAEFWAEVSIIGKLNHKNLAKMRGFCAQGKHKLLVYDFIENGSLDILLFSKSSRALGFDQRYNIALGTASGLAYIHEECLEWVLHCDVKPQNILLDDDLEPKVTDFGMSKLFGDNDNSGFSRVRGTRGYVAPEWMMNLKIDAKADVYSYGIVLLELVSGKSASGFHLEEAQENEFNHLVQWVGQRIEQEGLEGVVDPRLNHEFDYEKLERLVRVALRCVAEDRDMRPAMSKVVELLTGIGESNPNSSEGINN</sequence>
<evidence type="ECO:0000256" key="7">
    <source>
        <dbReference type="ARBA" id="ARBA00022741"/>
    </source>
</evidence>
<dbReference type="PROSITE" id="PS00107">
    <property type="entry name" value="PROTEIN_KINASE_ATP"/>
    <property type="match status" value="1"/>
</dbReference>
<evidence type="ECO:0000256" key="2">
    <source>
        <dbReference type="ARBA" id="ARBA00022527"/>
    </source>
</evidence>
<evidence type="ECO:0000256" key="12">
    <source>
        <dbReference type="ARBA" id="ARBA00023157"/>
    </source>
</evidence>
<keyword evidence="2 17" id="KW-0723">Serine/threonine-protein kinase</keyword>
<dbReference type="Proteomes" id="UP001187471">
    <property type="component" value="Unassembled WGS sequence"/>
</dbReference>
<evidence type="ECO:0000259" key="22">
    <source>
        <dbReference type="PROSITE" id="PS50026"/>
    </source>
</evidence>
<dbReference type="InterPro" id="IPR000858">
    <property type="entry name" value="S_locus_glycoprot_dom"/>
</dbReference>
<dbReference type="SMART" id="SM00220">
    <property type="entry name" value="S_TKc"/>
    <property type="match status" value="1"/>
</dbReference>